<feature type="domain" description="Calcineurin-like phosphoesterase" evidence="3">
    <location>
        <begin position="38"/>
        <end position="275"/>
    </location>
</feature>
<evidence type="ECO:0000313" key="4">
    <source>
        <dbReference type="EMBL" id="MBE6266493.1"/>
    </source>
</evidence>
<dbReference type="EMBL" id="SUYD01000009">
    <property type="protein sequence ID" value="MBE6266493.1"/>
    <property type="molecule type" value="Genomic_DNA"/>
</dbReference>
<comment type="caution">
    <text evidence="4">The sequence shown here is derived from an EMBL/GenBank/DDBJ whole genome shotgun (WGS) entry which is preliminary data.</text>
</comment>
<name>A0A928GIY8_XYLRU</name>
<dbReference type="AlphaFoldDB" id="A0A928GIY8"/>
<keyword evidence="2" id="KW-0732">Signal</keyword>
<dbReference type="PROSITE" id="PS51257">
    <property type="entry name" value="PROKAR_LIPOPROTEIN"/>
    <property type="match status" value="1"/>
</dbReference>
<feature type="region of interest" description="Disordered" evidence="1">
    <location>
        <begin position="169"/>
        <end position="193"/>
    </location>
</feature>
<dbReference type="Pfam" id="PF00149">
    <property type="entry name" value="Metallophos"/>
    <property type="match status" value="1"/>
</dbReference>
<dbReference type="SUPFAM" id="SSF56300">
    <property type="entry name" value="Metallo-dependent phosphatases"/>
    <property type="match status" value="1"/>
</dbReference>
<evidence type="ECO:0000256" key="2">
    <source>
        <dbReference type="SAM" id="SignalP"/>
    </source>
</evidence>
<accession>A0A928GIY8</accession>
<organism evidence="4 5">
    <name type="scientific">Xylanibacter ruminicola</name>
    <name type="common">Prevotella ruminicola</name>
    <dbReference type="NCBI Taxonomy" id="839"/>
    <lineage>
        <taxon>Bacteria</taxon>
        <taxon>Pseudomonadati</taxon>
        <taxon>Bacteroidota</taxon>
        <taxon>Bacteroidia</taxon>
        <taxon>Bacteroidales</taxon>
        <taxon>Prevotellaceae</taxon>
        <taxon>Xylanibacter</taxon>
    </lineage>
</organism>
<proteinExistence type="predicted"/>
<gene>
    <name evidence="4" type="ORF">E7102_08490</name>
</gene>
<feature type="compositionally biased region" description="Polar residues" evidence="1">
    <location>
        <begin position="183"/>
        <end position="193"/>
    </location>
</feature>
<dbReference type="Proteomes" id="UP000763088">
    <property type="component" value="Unassembled WGS sequence"/>
</dbReference>
<evidence type="ECO:0000313" key="5">
    <source>
        <dbReference type="Proteomes" id="UP000763088"/>
    </source>
</evidence>
<dbReference type="GO" id="GO:0016787">
    <property type="term" value="F:hydrolase activity"/>
    <property type="evidence" value="ECO:0007669"/>
    <property type="project" value="InterPro"/>
</dbReference>
<evidence type="ECO:0000259" key="3">
    <source>
        <dbReference type="Pfam" id="PF00149"/>
    </source>
</evidence>
<dbReference type="InterPro" id="IPR004843">
    <property type="entry name" value="Calcineurin-like_PHP"/>
</dbReference>
<dbReference type="InterPro" id="IPR029052">
    <property type="entry name" value="Metallo-depent_PP-like"/>
</dbReference>
<feature type="chain" id="PRO_5037116828" description="Calcineurin-like phosphoesterase domain-containing protein" evidence="2">
    <location>
        <begin position="23"/>
        <end position="374"/>
    </location>
</feature>
<sequence length="374" mass="40293">MKKDLLLAITAICSIVMITACATEDNPPVWEGKTTSLFVASDRHEAGNGNNLAAAIQKVANRNGIVTPSVVLLGGDYVGSGPDAGDTGQPAFTLADLRSEIFSSLDPNKTEIFFTYGSHDRNCTDDYSAFFSGPHRCDGYYIYGISYAQMAYATDSLTRAAVALYDEQGDNIPGNNPPPANNDSTMPMPQQPSGGLRAYNGIDIADPYGISAESASARFAAWADTLSGHDPIIVMSHVPIHASRNDNPGGLRWFNTLSRTAQKHDIVLLFGHNHTLEERGNSSDSGMYLLAPGDSITVQGDSVQGAQRQQLPFTYANAGYLKLGWCTLITFNDTDADGHPDYLQLRRFSAIGDKATLFGSTDKPNPWLITLKAK</sequence>
<feature type="signal peptide" evidence="2">
    <location>
        <begin position="1"/>
        <end position="22"/>
    </location>
</feature>
<dbReference type="Gene3D" id="3.60.21.10">
    <property type="match status" value="1"/>
</dbReference>
<protein>
    <recommendedName>
        <fullName evidence="3">Calcineurin-like phosphoesterase domain-containing protein</fullName>
    </recommendedName>
</protein>
<reference evidence="4" key="1">
    <citation type="submission" date="2019-04" db="EMBL/GenBank/DDBJ databases">
        <title>Evolution of Biomass-Degrading Anaerobic Consortia Revealed by Metagenomics.</title>
        <authorList>
            <person name="Peng X."/>
        </authorList>
    </citation>
    <scope>NUCLEOTIDE SEQUENCE</scope>
    <source>
        <strain evidence="4">SIG141</strain>
    </source>
</reference>
<evidence type="ECO:0000256" key="1">
    <source>
        <dbReference type="SAM" id="MobiDB-lite"/>
    </source>
</evidence>